<gene>
    <name evidence="1" type="ORF">MCOS_LOCUS7572</name>
</gene>
<dbReference type="WBParaSite" id="MCOS_0000757101-mRNA-1">
    <property type="protein sequence ID" value="MCOS_0000757101-mRNA-1"/>
    <property type="gene ID" value="MCOS_0000757101"/>
</dbReference>
<accession>A0A0R3UJA3</accession>
<dbReference type="EMBL" id="UXSR01005381">
    <property type="protein sequence ID" value="VDD81569.1"/>
    <property type="molecule type" value="Genomic_DNA"/>
</dbReference>
<dbReference type="Proteomes" id="UP000267029">
    <property type="component" value="Unassembled WGS sequence"/>
</dbReference>
<keyword evidence="2" id="KW-1185">Reference proteome</keyword>
<organism evidence="3">
    <name type="scientific">Mesocestoides corti</name>
    <name type="common">Flatworm</name>
    <dbReference type="NCBI Taxonomy" id="53468"/>
    <lineage>
        <taxon>Eukaryota</taxon>
        <taxon>Metazoa</taxon>
        <taxon>Spiralia</taxon>
        <taxon>Lophotrochozoa</taxon>
        <taxon>Platyhelminthes</taxon>
        <taxon>Cestoda</taxon>
        <taxon>Eucestoda</taxon>
        <taxon>Cyclophyllidea</taxon>
        <taxon>Mesocestoididae</taxon>
        <taxon>Mesocestoides</taxon>
    </lineage>
</organism>
<evidence type="ECO:0000313" key="2">
    <source>
        <dbReference type="Proteomes" id="UP000267029"/>
    </source>
</evidence>
<evidence type="ECO:0000313" key="1">
    <source>
        <dbReference type="EMBL" id="VDD81569.1"/>
    </source>
</evidence>
<protein>
    <submittedName>
        <fullName evidence="3">Transmembrane protein</fullName>
    </submittedName>
</protein>
<evidence type="ECO:0000313" key="3">
    <source>
        <dbReference type="WBParaSite" id="MCOS_0000757101-mRNA-1"/>
    </source>
</evidence>
<reference evidence="3" key="1">
    <citation type="submission" date="2017-02" db="UniProtKB">
        <authorList>
            <consortium name="WormBaseParasite"/>
        </authorList>
    </citation>
    <scope>IDENTIFICATION</scope>
</reference>
<sequence>MADHVFALRTRRLPATQEFGLESVSVVGTMATITTGLLTGSELWFPKASIGAAVLQGMPASAPVRSMRYSAQHTLLQKASK</sequence>
<name>A0A0R3UJA3_MESCO</name>
<reference evidence="1 2" key="2">
    <citation type="submission" date="2018-10" db="EMBL/GenBank/DDBJ databases">
        <authorList>
            <consortium name="Pathogen Informatics"/>
        </authorList>
    </citation>
    <scope>NUCLEOTIDE SEQUENCE [LARGE SCALE GENOMIC DNA]</scope>
</reference>
<proteinExistence type="predicted"/>
<dbReference type="AlphaFoldDB" id="A0A0R3UJA3"/>